<keyword evidence="2" id="KW-1185">Reference proteome</keyword>
<dbReference type="Proteomes" id="UP000824890">
    <property type="component" value="Unassembled WGS sequence"/>
</dbReference>
<name>A0ABQ8DQ55_BRANA</name>
<evidence type="ECO:0000313" key="2">
    <source>
        <dbReference type="Proteomes" id="UP000824890"/>
    </source>
</evidence>
<comment type="caution">
    <text evidence="1">The sequence shown here is derived from an EMBL/GenBank/DDBJ whole genome shotgun (WGS) entry which is preliminary data.</text>
</comment>
<sequence>MIITTTRYYHIISIKQTLSPIKSIVKDFKLLMTSVKCEGVYSLVLYVYCVPCTQLSSQNVSLPDYLSLQDIYSVPAYGRRVSDRAVAGTVVRPFKNLFYGAWRVLVWSEDAVVGKGFCGGEEVFLDQGSNPGRGGFYSSVVVGFSPGGGGSCSSAVVGFSFREGEAYLAPSSPSCYRRVEATIALHCRRGTRRKFGCEVVVSGFNPERRVGGSDESAVCPMTLSVEDHRRRRYGEMDLEAFRGGDGQVEAVCDACRSEGADASTCTAASFLDAFVLPTSFGLV</sequence>
<dbReference type="EMBL" id="JAGKQM010000003">
    <property type="protein sequence ID" value="KAH0931490.1"/>
    <property type="molecule type" value="Genomic_DNA"/>
</dbReference>
<gene>
    <name evidence="1" type="ORF">HID58_008607</name>
</gene>
<protein>
    <submittedName>
        <fullName evidence="1">Uncharacterized protein</fullName>
    </submittedName>
</protein>
<evidence type="ECO:0000313" key="1">
    <source>
        <dbReference type="EMBL" id="KAH0931490.1"/>
    </source>
</evidence>
<reference evidence="1 2" key="1">
    <citation type="submission" date="2021-05" db="EMBL/GenBank/DDBJ databases">
        <title>Genome Assembly of Synthetic Allotetraploid Brassica napus Reveals Homoeologous Exchanges between Subgenomes.</title>
        <authorList>
            <person name="Davis J.T."/>
        </authorList>
    </citation>
    <scope>NUCLEOTIDE SEQUENCE [LARGE SCALE GENOMIC DNA]</scope>
    <source>
        <strain evidence="2">cv. Da-Ae</strain>
        <tissue evidence="1">Seedling</tissue>
    </source>
</reference>
<proteinExistence type="predicted"/>
<accession>A0ABQ8DQ55</accession>
<organism evidence="1 2">
    <name type="scientific">Brassica napus</name>
    <name type="common">Rape</name>
    <dbReference type="NCBI Taxonomy" id="3708"/>
    <lineage>
        <taxon>Eukaryota</taxon>
        <taxon>Viridiplantae</taxon>
        <taxon>Streptophyta</taxon>
        <taxon>Embryophyta</taxon>
        <taxon>Tracheophyta</taxon>
        <taxon>Spermatophyta</taxon>
        <taxon>Magnoliopsida</taxon>
        <taxon>eudicotyledons</taxon>
        <taxon>Gunneridae</taxon>
        <taxon>Pentapetalae</taxon>
        <taxon>rosids</taxon>
        <taxon>malvids</taxon>
        <taxon>Brassicales</taxon>
        <taxon>Brassicaceae</taxon>
        <taxon>Brassiceae</taxon>
        <taxon>Brassica</taxon>
    </lineage>
</organism>